<dbReference type="InterPro" id="IPR039910">
    <property type="entry name" value="D15-like"/>
</dbReference>
<feature type="domain" description="Bacterial surface antigen (D15)" evidence="7">
    <location>
        <begin position="391"/>
        <end position="724"/>
    </location>
</feature>
<dbReference type="PROSITE" id="PS51257">
    <property type="entry name" value="PROKAR_LIPOPROTEIN"/>
    <property type="match status" value="1"/>
</dbReference>
<evidence type="ECO:0000256" key="3">
    <source>
        <dbReference type="ARBA" id="ARBA00022729"/>
    </source>
</evidence>
<dbReference type="OrthoDB" id="9814535at2"/>
<evidence type="ECO:0000256" key="4">
    <source>
        <dbReference type="ARBA" id="ARBA00023136"/>
    </source>
</evidence>
<dbReference type="Pfam" id="PF01103">
    <property type="entry name" value="Omp85"/>
    <property type="match status" value="1"/>
</dbReference>
<feature type="signal peptide" evidence="6">
    <location>
        <begin position="1"/>
        <end position="23"/>
    </location>
</feature>
<evidence type="ECO:0000313" key="9">
    <source>
        <dbReference type="Proteomes" id="UP000220133"/>
    </source>
</evidence>
<evidence type="ECO:0000259" key="7">
    <source>
        <dbReference type="Pfam" id="PF01103"/>
    </source>
</evidence>
<gene>
    <name evidence="8" type="ORF">COR50_14640</name>
</gene>
<keyword evidence="4" id="KW-0472">Membrane</keyword>
<proteinExistence type="predicted"/>
<dbReference type="AlphaFoldDB" id="A0A291QWP2"/>
<organism evidence="8 9">
    <name type="scientific">Chitinophaga caeni</name>
    <dbReference type="NCBI Taxonomy" id="2029983"/>
    <lineage>
        <taxon>Bacteria</taxon>
        <taxon>Pseudomonadati</taxon>
        <taxon>Bacteroidota</taxon>
        <taxon>Chitinophagia</taxon>
        <taxon>Chitinophagales</taxon>
        <taxon>Chitinophagaceae</taxon>
        <taxon>Chitinophaga</taxon>
    </lineage>
</organism>
<evidence type="ECO:0000256" key="6">
    <source>
        <dbReference type="SAM" id="SignalP"/>
    </source>
</evidence>
<evidence type="ECO:0000256" key="2">
    <source>
        <dbReference type="ARBA" id="ARBA00022692"/>
    </source>
</evidence>
<comment type="subcellular location">
    <subcellularLocation>
        <location evidence="1">Membrane</location>
    </subcellularLocation>
</comment>
<evidence type="ECO:0000256" key="1">
    <source>
        <dbReference type="ARBA" id="ARBA00004370"/>
    </source>
</evidence>
<protein>
    <recommendedName>
        <fullName evidence="7">Bacterial surface antigen (D15) domain-containing protein</fullName>
    </recommendedName>
</protein>
<reference evidence="8 9" key="1">
    <citation type="submission" date="2017-10" db="EMBL/GenBank/DDBJ databases">
        <title>Paenichitinophaga pekingensis gen. nov., sp. nov., isolated from activated sludge.</title>
        <authorList>
            <person name="Jin D."/>
            <person name="Kong X."/>
            <person name="Deng Y."/>
            <person name="Bai Z."/>
        </authorList>
    </citation>
    <scope>NUCLEOTIDE SEQUENCE [LARGE SCALE GENOMIC DNA]</scope>
    <source>
        <strain evidence="8 9">13</strain>
    </source>
</reference>
<accession>A0A291QWP2</accession>
<sequence length="759" mass="86940">MLRKLNILAIILLVILGSCSTTRTVPEGDRLYTGTSFKWDTSKPKDYSVLMGAIEDRTRPKRNKKFLGMPIKLWLYNLGNEPKGKGLNYLLREKWGEPPVLLSQAKPASTSLILESYLEDKGYFQALTNYEIKNSGKKKASITYILSPQHRYTIEKVEFRVDSSTKLGNFILSSTKRSLLKVGENYDLDIIKDERTRIANLLKEQGYYYFTDENLLVQVDSTNNGKVDLYVKIKENSSRIALRQYYMKEVELFTNYTLGRDSLIRDYKGHNYEGFTIIDPDSLYRPQVFKNSVFLKEDSLYRLSSHNITLHRLVNLGTFKFVRGQFRPSRDSSYLYANFYLTPYPKRSLQLQVSGYTKSNNYVGSELKLSAKNRNWFHGANLLEITVGGGYEAQVGGKSTQLATNAYSLNLGASVTFPRFVSPIPGLNIRTPYVPRTKLGIGYELLSNPNQYNLNAFNLQFGYSWRRTLYLDHIFNPVSITYVLPSKISPEFQERLDRDPTLQQSISKQFIVGGNYTLNFNNLNPNRYHSFFASFNADAAGNIFGLVVPKDKTTGKKTLFGQDFSQYLRLSIDGRYYWKWSKTLTWVNRVFAGYGIPYNNSYSLPFVKQFFIGGSNSLRAFRARTLGPGSFRSDSSEYYANEAGDIKLEFNSEIRFMLSKYLQLAAFMDAGNIWLKKEDTSKPGSQFKLNSFLSQTAVGGGIGLRIDASILVIRFDLAFPMRKPYLPAGERWVIDEINFGDPRWRKENMILNIAIGYPF</sequence>
<dbReference type="InterPro" id="IPR000184">
    <property type="entry name" value="Bac_surfAg_D15"/>
</dbReference>
<keyword evidence="9" id="KW-1185">Reference proteome</keyword>
<dbReference type="GO" id="GO:0019867">
    <property type="term" value="C:outer membrane"/>
    <property type="evidence" value="ECO:0007669"/>
    <property type="project" value="InterPro"/>
</dbReference>
<keyword evidence="2" id="KW-0812">Transmembrane</keyword>
<dbReference type="EMBL" id="CP023777">
    <property type="protein sequence ID" value="ATL48302.1"/>
    <property type="molecule type" value="Genomic_DNA"/>
</dbReference>
<dbReference type="Gene3D" id="3.10.20.310">
    <property type="entry name" value="membrane protein fhac"/>
    <property type="match status" value="1"/>
</dbReference>
<dbReference type="Gene3D" id="2.40.160.50">
    <property type="entry name" value="membrane protein fhac: a member of the omp85/tpsb transporter family"/>
    <property type="match status" value="1"/>
</dbReference>
<dbReference type="PANTHER" id="PTHR12815:SF47">
    <property type="entry name" value="TRANSLOCATION AND ASSEMBLY MODULE SUBUNIT TAMA"/>
    <property type="match status" value="1"/>
</dbReference>
<dbReference type="PANTHER" id="PTHR12815">
    <property type="entry name" value="SORTING AND ASSEMBLY MACHINERY SAMM50 PROTEIN FAMILY MEMBER"/>
    <property type="match status" value="1"/>
</dbReference>
<dbReference type="Proteomes" id="UP000220133">
    <property type="component" value="Chromosome"/>
</dbReference>
<keyword evidence="5" id="KW-0998">Cell outer membrane</keyword>
<dbReference type="KEGG" id="cbae:COR50_14640"/>
<dbReference type="RefSeq" id="WP_098194676.1">
    <property type="nucleotide sequence ID" value="NZ_CP023777.1"/>
</dbReference>
<feature type="chain" id="PRO_5013149438" description="Bacterial surface antigen (D15) domain-containing protein" evidence="6">
    <location>
        <begin position="24"/>
        <end position="759"/>
    </location>
</feature>
<evidence type="ECO:0000313" key="8">
    <source>
        <dbReference type="EMBL" id="ATL48302.1"/>
    </source>
</evidence>
<name>A0A291QWP2_9BACT</name>
<evidence type="ECO:0000256" key="5">
    <source>
        <dbReference type="ARBA" id="ARBA00023237"/>
    </source>
</evidence>
<keyword evidence="3 6" id="KW-0732">Signal</keyword>